<gene>
    <name evidence="1" type="ORF">Tci_901212</name>
</gene>
<organism evidence="1">
    <name type="scientific">Tanacetum cinerariifolium</name>
    <name type="common">Dalmatian daisy</name>
    <name type="synonym">Chrysanthemum cinerariifolium</name>
    <dbReference type="NCBI Taxonomy" id="118510"/>
    <lineage>
        <taxon>Eukaryota</taxon>
        <taxon>Viridiplantae</taxon>
        <taxon>Streptophyta</taxon>
        <taxon>Embryophyta</taxon>
        <taxon>Tracheophyta</taxon>
        <taxon>Spermatophyta</taxon>
        <taxon>Magnoliopsida</taxon>
        <taxon>eudicotyledons</taxon>
        <taxon>Gunneridae</taxon>
        <taxon>Pentapetalae</taxon>
        <taxon>asterids</taxon>
        <taxon>campanulids</taxon>
        <taxon>Asterales</taxon>
        <taxon>Asteraceae</taxon>
        <taxon>Asteroideae</taxon>
        <taxon>Anthemideae</taxon>
        <taxon>Anthemidinae</taxon>
        <taxon>Tanacetum</taxon>
    </lineage>
</organism>
<evidence type="ECO:0000313" key="1">
    <source>
        <dbReference type="EMBL" id="GFD29243.1"/>
    </source>
</evidence>
<dbReference type="EMBL" id="BKCJ011392944">
    <property type="protein sequence ID" value="GFD29243.1"/>
    <property type="molecule type" value="Genomic_DNA"/>
</dbReference>
<dbReference type="AlphaFoldDB" id="A0A699V589"/>
<proteinExistence type="predicted"/>
<reference evidence="1" key="1">
    <citation type="journal article" date="2019" name="Sci. Rep.">
        <title>Draft genome of Tanacetum cinerariifolium, the natural source of mosquito coil.</title>
        <authorList>
            <person name="Yamashiro T."/>
            <person name="Shiraishi A."/>
            <person name="Satake H."/>
            <person name="Nakayama K."/>
        </authorList>
    </citation>
    <scope>NUCLEOTIDE SEQUENCE</scope>
</reference>
<protein>
    <submittedName>
        <fullName evidence="1">Ribonuclease H-like domain-containing protein</fullName>
    </submittedName>
</protein>
<name>A0A699V589_TANCI</name>
<sequence length="89" mass="10007">MTDLGPLNYFLGISVTRDTSRMFLSQQKYASEVLERAGMLTCNPCRTRVDTDSKLFADGDLVSDPTLYRNLAGALQYLTFTRPDISYTV</sequence>
<accession>A0A699V589</accession>
<comment type="caution">
    <text evidence="1">The sequence shown here is derived from an EMBL/GenBank/DDBJ whole genome shotgun (WGS) entry which is preliminary data.</text>
</comment>